<evidence type="ECO:0000256" key="10">
    <source>
        <dbReference type="ARBA" id="ARBA00047359"/>
    </source>
</evidence>
<dbReference type="SUPFAM" id="SSF52440">
    <property type="entry name" value="PreATP-grasp domain"/>
    <property type="match status" value="2"/>
</dbReference>
<dbReference type="Pfam" id="PF02786">
    <property type="entry name" value="CPSase_L_D2"/>
    <property type="match status" value="1"/>
</dbReference>
<dbReference type="Pfam" id="PF25596">
    <property type="entry name" value="CPSase_L_D1"/>
    <property type="match status" value="2"/>
</dbReference>
<dbReference type="InterPro" id="IPR005479">
    <property type="entry name" value="CPAse_ATP-bd"/>
</dbReference>
<keyword evidence="7 11" id="KW-0067">ATP-binding</keyword>
<evidence type="ECO:0000313" key="14">
    <source>
        <dbReference type="Proteomes" id="UP001370590"/>
    </source>
</evidence>
<evidence type="ECO:0000256" key="8">
    <source>
        <dbReference type="ARBA" id="ARBA00023211"/>
    </source>
</evidence>
<accession>A0ABU8SL37</accession>
<evidence type="ECO:0000256" key="6">
    <source>
        <dbReference type="ARBA" id="ARBA00022741"/>
    </source>
</evidence>
<evidence type="ECO:0000256" key="5">
    <source>
        <dbReference type="ARBA" id="ARBA00022737"/>
    </source>
</evidence>
<keyword evidence="4" id="KW-0436">Ligase</keyword>
<proteinExistence type="inferred from homology"/>
<comment type="caution">
    <text evidence="13">The sequence shown here is derived from an EMBL/GenBank/DDBJ whole genome shotgun (WGS) entry which is preliminary data.</text>
</comment>
<dbReference type="PANTHER" id="PTHR11405">
    <property type="entry name" value="CARBAMOYLTRANSFERASE FAMILY MEMBER"/>
    <property type="match status" value="1"/>
</dbReference>
<dbReference type="Pfam" id="PF02787">
    <property type="entry name" value="CPSase_L_D3"/>
    <property type="match status" value="1"/>
</dbReference>
<comment type="catalytic activity">
    <reaction evidence="10">
        <text>hydrogencarbonate + NH4(+) + 2 ATP = carbamoyl phosphate + 2 ADP + phosphate + 2 H(+)</text>
        <dbReference type="Rhea" id="RHEA:18029"/>
        <dbReference type="ChEBI" id="CHEBI:15378"/>
        <dbReference type="ChEBI" id="CHEBI:17544"/>
        <dbReference type="ChEBI" id="CHEBI:28938"/>
        <dbReference type="ChEBI" id="CHEBI:30616"/>
        <dbReference type="ChEBI" id="CHEBI:43474"/>
        <dbReference type="ChEBI" id="CHEBI:58228"/>
        <dbReference type="ChEBI" id="CHEBI:456216"/>
        <dbReference type="EC" id="6.3.4.16"/>
    </reaction>
</comment>
<gene>
    <name evidence="13" type="ORF">R4146_05565</name>
</gene>
<keyword evidence="5" id="KW-0677">Repeat</keyword>
<dbReference type="PROSITE" id="PS50975">
    <property type="entry name" value="ATP_GRASP"/>
    <property type="match status" value="1"/>
</dbReference>
<keyword evidence="14" id="KW-1185">Reference proteome</keyword>
<dbReference type="InterPro" id="IPR016185">
    <property type="entry name" value="PreATP-grasp_dom_sf"/>
</dbReference>
<evidence type="ECO:0000256" key="9">
    <source>
        <dbReference type="ARBA" id="ARBA00044063"/>
    </source>
</evidence>
<dbReference type="InterPro" id="IPR013815">
    <property type="entry name" value="ATP_grasp_subdomain_1"/>
</dbReference>
<evidence type="ECO:0000256" key="4">
    <source>
        <dbReference type="ARBA" id="ARBA00022598"/>
    </source>
</evidence>
<sequence length="833" mass="92908">MIDPKIHKVLIIGGGPSKVGQENELDAAVFQTIVSFKRAGVKSIVLDNNPYSIATTEIQPASAFIEDISIDNVVKIIQSEHPDAILPTLGGPNAISICQQLVEMRLLAKYSVQLLGLSKNALKLVGNPLRFSQLMKEVQAPMISSTIVHSNAEALSLVKTVGFPIIVKPVRSSINSRRTICNNFDDLDMALTESFADSTLNRCVMEKSIVGYKELSILGMRDPNGTKMIINGVEDIDAVGIHSGDSIAVSPIQTIADFVYQHLREATLRIMEQLEIVGACEVSFALNPDTDDYFVTKVSPNYNRGFALATLATGYPLNYVAAQLVLGNGFADIKLPHGYAKLTTFMEPLMDRIMIRIPLWPYDSLKNVDQHLDQSMKSIGSAVGIGRTVEEAILKAMRSSQFNPRDVLPNMEELSDDELISQLIHPKASRILVLIEALRRHYPVEDLSELTKIDPFYFKRLQKLLAVENLILREPLTEHSLKIAHQNGFGDGMLAATWQTDLDKLRYFAKVNHSIPTFKMIEPSAGEELPDIRSFYSSFERENESTRLSDHSALVIGRGGNRLGPNSAADYYTSEVLIQMHRLGYKTILLNNNPNSVSLSPQLSDKQYIEPIQIGAILNIAEVEKPSIVVVPGNRHYLVRQLKQYPELKVVVLPPDQETGVTLPQKTSFALNFFVTKQQSRFINAVKLASGKNHELKDISHLGYPYDIDDAKLAPLIEDAKDLIGNSYWKGLVQILVLEDQGLFKVVGIRPVRIIETIFLNRITNINWIKMLVKLYTNQLSSDDLDKTFRELSLIPYAEMTPTFPFSDLKIDQKVGKTNQEVGAVITFNPDEQ</sequence>
<keyword evidence="8" id="KW-0464">Manganese</keyword>
<reference evidence="13 14" key="1">
    <citation type="submission" date="2023-10" db="EMBL/GenBank/DDBJ databases">
        <title>Nicoliella lavandulae sp. nov. isolated from Lavandula angustifolia flowers.</title>
        <authorList>
            <person name="Alcantara C."/>
            <person name="Zuniga M."/>
            <person name="Landete J.M."/>
            <person name="Monedero V."/>
        </authorList>
    </citation>
    <scope>NUCLEOTIDE SEQUENCE [LARGE SCALE GENOMIC DNA]</scope>
    <source>
        <strain evidence="13 14">Es01</strain>
    </source>
</reference>
<dbReference type="EMBL" id="JAWMWH010000001">
    <property type="protein sequence ID" value="MEJ6400625.1"/>
    <property type="molecule type" value="Genomic_DNA"/>
</dbReference>
<dbReference type="InterPro" id="IPR005480">
    <property type="entry name" value="CPSase_lsu_oligo"/>
</dbReference>
<name>A0ABU8SL37_9LACO</name>
<dbReference type="PRINTS" id="PR00098">
    <property type="entry name" value="CPSASE"/>
</dbReference>
<comment type="similarity">
    <text evidence="3">Belongs to the CarB family.</text>
</comment>
<evidence type="ECO:0000259" key="12">
    <source>
        <dbReference type="PROSITE" id="PS50975"/>
    </source>
</evidence>
<dbReference type="RefSeq" id="WP_339960431.1">
    <property type="nucleotide sequence ID" value="NZ_JAWMWH010000001.1"/>
</dbReference>
<comment type="cofactor">
    <cofactor evidence="2">
        <name>Mg(2+)</name>
        <dbReference type="ChEBI" id="CHEBI:18420"/>
    </cofactor>
</comment>
<protein>
    <recommendedName>
        <fullName evidence="9">carbamoyl-phosphate synthase (ammonia)</fullName>
        <ecNumber evidence="9">6.3.4.16</ecNumber>
    </recommendedName>
</protein>
<evidence type="ECO:0000256" key="3">
    <source>
        <dbReference type="ARBA" id="ARBA00009799"/>
    </source>
</evidence>
<dbReference type="Gene3D" id="3.30.470.20">
    <property type="entry name" value="ATP-grasp fold, B domain"/>
    <property type="match status" value="1"/>
</dbReference>
<dbReference type="Gene3D" id="3.30.1490.20">
    <property type="entry name" value="ATP-grasp fold, A domain"/>
    <property type="match status" value="1"/>
</dbReference>
<organism evidence="13 14">
    <name type="scientific">Nicoliella lavandulae</name>
    <dbReference type="NCBI Taxonomy" id="3082954"/>
    <lineage>
        <taxon>Bacteria</taxon>
        <taxon>Bacillati</taxon>
        <taxon>Bacillota</taxon>
        <taxon>Bacilli</taxon>
        <taxon>Lactobacillales</taxon>
        <taxon>Lactobacillaceae</taxon>
        <taxon>Nicoliella</taxon>
    </lineage>
</organism>
<dbReference type="SUPFAM" id="SSF48108">
    <property type="entry name" value="Carbamoyl phosphate synthetase, large subunit connection domain"/>
    <property type="match status" value="1"/>
</dbReference>
<dbReference type="PANTHER" id="PTHR11405:SF53">
    <property type="entry name" value="CARBAMOYL-PHOSPHATE SYNTHASE [AMMONIA], MITOCHONDRIAL"/>
    <property type="match status" value="1"/>
</dbReference>
<dbReference type="EC" id="6.3.4.16" evidence="9"/>
<evidence type="ECO:0000256" key="1">
    <source>
        <dbReference type="ARBA" id="ARBA00001936"/>
    </source>
</evidence>
<dbReference type="Gene3D" id="1.10.1030.10">
    <property type="entry name" value="Carbamoyl-phosphate synthetase, large subunit oligomerisation domain"/>
    <property type="match status" value="1"/>
</dbReference>
<feature type="domain" description="ATP-grasp" evidence="12">
    <location>
        <begin position="132"/>
        <end position="326"/>
    </location>
</feature>
<evidence type="ECO:0000256" key="11">
    <source>
        <dbReference type="PROSITE-ProRule" id="PRU00409"/>
    </source>
</evidence>
<dbReference type="SUPFAM" id="SSF56059">
    <property type="entry name" value="Glutathione synthetase ATP-binding domain-like"/>
    <property type="match status" value="1"/>
</dbReference>
<dbReference type="Proteomes" id="UP001370590">
    <property type="component" value="Unassembled WGS sequence"/>
</dbReference>
<dbReference type="SMART" id="SM01096">
    <property type="entry name" value="CPSase_L_D3"/>
    <property type="match status" value="1"/>
</dbReference>
<dbReference type="InterPro" id="IPR011761">
    <property type="entry name" value="ATP-grasp"/>
</dbReference>
<evidence type="ECO:0000313" key="13">
    <source>
        <dbReference type="EMBL" id="MEJ6400625.1"/>
    </source>
</evidence>
<dbReference type="InterPro" id="IPR036897">
    <property type="entry name" value="CarbamoylP_synth_lsu_oligo_sf"/>
</dbReference>
<keyword evidence="6 11" id="KW-0547">Nucleotide-binding</keyword>
<dbReference type="InterPro" id="IPR005483">
    <property type="entry name" value="CPSase_dom"/>
</dbReference>
<evidence type="ECO:0000256" key="7">
    <source>
        <dbReference type="ARBA" id="ARBA00022840"/>
    </source>
</evidence>
<evidence type="ECO:0000256" key="2">
    <source>
        <dbReference type="ARBA" id="ARBA00001946"/>
    </source>
</evidence>
<dbReference type="InterPro" id="IPR058047">
    <property type="entry name" value="CPSase_preATP-grasp"/>
</dbReference>
<comment type="cofactor">
    <cofactor evidence="1">
        <name>Mn(2+)</name>
        <dbReference type="ChEBI" id="CHEBI:29035"/>
    </cofactor>
</comment>
<dbReference type="Gene3D" id="3.40.50.20">
    <property type="match status" value="2"/>
</dbReference>